<accession>A0A3N0W5D7</accession>
<dbReference type="AlphaFoldDB" id="A0A3N0W5D7"/>
<dbReference type="Proteomes" id="UP000269375">
    <property type="component" value="Unassembled WGS sequence"/>
</dbReference>
<name>A0A3N0W5D7_9FLAO</name>
<dbReference type="PANTHER" id="PTHR37017">
    <property type="entry name" value="AB HYDROLASE-1 DOMAIN-CONTAINING PROTEIN-RELATED"/>
    <property type="match status" value="1"/>
</dbReference>
<sequence>MIKNITTTIALTAIAIIVLSFMSKKTNRDLSVKNIVLVHGAFLDGSGWESVYNILTEKGYHVSVSQHKLQSLETDVAEVNRIIDQQTSPCILVGHSYGGVIISQAGNNNKVSGLVYIAAHAPEANEKRSELFRKYPPSYTSLIKGEDGYDYIDPERFPEDFAADLPIRKAKFMANSQMPTADICFQGLIDNPAWKIKPTWYMVAKSDRIINPDLELFYAQRMKAKKIVEIGGGSHSIYTSRPNEVANLIDEAAKALSK</sequence>
<dbReference type="RefSeq" id="WP_123261976.1">
    <property type="nucleotide sequence ID" value="NZ_RJTX01000001.1"/>
</dbReference>
<dbReference type="Gene3D" id="3.40.50.1820">
    <property type="entry name" value="alpha/beta hydrolase"/>
    <property type="match status" value="1"/>
</dbReference>
<dbReference type="EMBL" id="SOQW01000001">
    <property type="protein sequence ID" value="TDX94769.1"/>
    <property type="molecule type" value="Genomic_DNA"/>
</dbReference>
<evidence type="ECO:0000259" key="1">
    <source>
        <dbReference type="Pfam" id="PF12697"/>
    </source>
</evidence>
<feature type="domain" description="AB hydrolase-1" evidence="1">
    <location>
        <begin position="35"/>
        <end position="247"/>
    </location>
</feature>
<dbReference type="GO" id="GO:0016787">
    <property type="term" value="F:hydrolase activity"/>
    <property type="evidence" value="ECO:0007669"/>
    <property type="project" value="UniProtKB-KW"/>
</dbReference>
<dbReference type="Proteomes" id="UP000295709">
    <property type="component" value="Unassembled WGS sequence"/>
</dbReference>
<evidence type="ECO:0000313" key="3">
    <source>
        <dbReference type="EMBL" id="TDX94769.1"/>
    </source>
</evidence>
<dbReference type="PANTHER" id="PTHR37017:SF11">
    <property type="entry name" value="ESTERASE_LIPASE_THIOESTERASE DOMAIN-CONTAINING PROTEIN"/>
    <property type="match status" value="1"/>
</dbReference>
<gene>
    <name evidence="3" type="ORF">BCF50_0539</name>
    <name evidence="2" type="ORF">EGI05_05140</name>
</gene>
<evidence type="ECO:0000313" key="2">
    <source>
        <dbReference type="EMBL" id="ROI00272.1"/>
    </source>
</evidence>
<dbReference type="InterPro" id="IPR029058">
    <property type="entry name" value="AB_hydrolase_fold"/>
</dbReference>
<dbReference type="Pfam" id="PF12697">
    <property type="entry name" value="Abhydrolase_6"/>
    <property type="match status" value="1"/>
</dbReference>
<dbReference type="InterPro" id="IPR052897">
    <property type="entry name" value="Sec-Metab_Biosynth_Hydrolase"/>
</dbReference>
<reference evidence="2" key="1">
    <citation type="submission" date="2018-11" db="EMBL/GenBank/DDBJ databases">
        <title>Proposal to divide the Flavobacteriaceae and reorganize its genera based on Amino Acid Identity values calculated from whole genome sequences.</title>
        <authorList>
            <person name="Nicholson A.C."/>
            <person name="Gulvik C.A."/>
            <person name="Whitney A.M."/>
            <person name="Humrighouse B.W."/>
            <person name="Bell M."/>
            <person name="Holmes B."/>
            <person name="Steigerwalt A."/>
            <person name="Villarma A."/>
            <person name="Sheth M."/>
            <person name="Batra D."/>
            <person name="Pryor J."/>
            <person name="Bernardet J.-F."/>
            <person name="Hugo C."/>
            <person name="Kampfer P."/>
            <person name="Newman J."/>
            <person name="Mcquiston J.R."/>
        </authorList>
    </citation>
    <scope>NUCLEOTIDE SEQUENCE</scope>
    <source>
        <strain evidence="2">DSM 15235</strain>
    </source>
</reference>
<dbReference type="OrthoDB" id="9112061at2"/>
<evidence type="ECO:0000313" key="5">
    <source>
        <dbReference type="Proteomes" id="UP000295709"/>
    </source>
</evidence>
<reference evidence="3 5" key="2">
    <citation type="submission" date="2019-03" db="EMBL/GenBank/DDBJ databases">
        <title>Genomic Encyclopedia of Archaeal and Bacterial Type Strains, Phase II (KMG-II): from individual species to whole genera.</title>
        <authorList>
            <person name="Goeker M."/>
        </authorList>
    </citation>
    <scope>NUCLEOTIDE SEQUENCE [LARGE SCALE GENOMIC DNA]</scope>
    <source>
        <strain evidence="3 5">DSM 15235</strain>
    </source>
</reference>
<dbReference type="InterPro" id="IPR000073">
    <property type="entry name" value="AB_hydrolase_1"/>
</dbReference>
<organism evidence="2 4">
    <name type="scientific">Chryseobacterium daecheongense</name>
    <dbReference type="NCBI Taxonomy" id="192389"/>
    <lineage>
        <taxon>Bacteria</taxon>
        <taxon>Pseudomonadati</taxon>
        <taxon>Bacteroidota</taxon>
        <taxon>Flavobacteriia</taxon>
        <taxon>Flavobacteriales</taxon>
        <taxon>Weeksellaceae</taxon>
        <taxon>Chryseobacterium group</taxon>
        <taxon>Chryseobacterium</taxon>
    </lineage>
</organism>
<keyword evidence="5" id="KW-1185">Reference proteome</keyword>
<protein>
    <submittedName>
        <fullName evidence="2">Alpha/beta hydrolase</fullName>
    </submittedName>
    <submittedName>
        <fullName evidence="3">Pimeloyl-ACP methyl ester carboxylesterase</fullName>
    </submittedName>
</protein>
<dbReference type="EMBL" id="RJTX01000001">
    <property type="protein sequence ID" value="ROI00272.1"/>
    <property type="molecule type" value="Genomic_DNA"/>
</dbReference>
<keyword evidence="2" id="KW-0378">Hydrolase</keyword>
<dbReference type="SUPFAM" id="SSF53474">
    <property type="entry name" value="alpha/beta-Hydrolases"/>
    <property type="match status" value="1"/>
</dbReference>
<proteinExistence type="predicted"/>
<evidence type="ECO:0000313" key="4">
    <source>
        <dbReference type="Proteomes" id="UP000269375"/>
    </source>
</evidence>
<comment type="caution">
    <text evidence="2">The sequence shown here is derived from an EMBL/GenBank/DDBJ whole genome shotgun (WGS) entry which is preliminary data.</text>
</comment>